<protein>
    <submittedName>
        <fullName evidence="2">DUF637 domain-containing protein</fullName>
    </submittedName>
</protein>
<evidence type="ECO:0000313" key="2">
    <source>
        <dbReference type="EMBL" id="MEC5343321.1"/>
    </source>
</evidence>
<comment type="caution">
    <text evidence="2">The sequence shown here is derived from an EMBL/GenBank/DDBJ whole genome shotgun (WGS) entry which is preliminary data.</text>
</comment>
<organism evidence="2 3">
    <name type="scientific">Brenneria populi</name>
    <dbReference type="NCBI Taxonomy" id="1505588"/>
    <lineage>
        <taxon>Bacteria</taxon>
        <taxon>Pseudomonadati</taxon>
        <taxon>Pseudomonadota</taxon>
        <taxon>Gammaproteobacteria</taxon>
        <taxon>Enterobacterales</taxon>
        <taxon>Pectobacteriaceae</taxon>
        <taxon>Brenneria</taxon>
    </lineage>
</organism>
<dbReference type="Pfam" id="PF04830">
    <property type="entry name" value="DUF637"/>
    <property type="match status" value="1"/>
</dbReference>
<name>A0ABU6JRQ7_9GAMM</name>
<feature type="domain" description="DUF637" evidence="1">
    <location>
        <begin position="2"/>
        <end position="43"/>
    </location>
</feature>
<dbReference type="EMBL" id="JAYWTM010000009">
    <property type="protein sequence ID" value="MEC5343321.1"/>
    <property type="molecule type" value="Genomic_DNA"/>
</dbReference>
<evidence type="ECO:0000259" key="1">
    <source>
        <dbReference type="Pfam" id="PF04830"/>
    </source>
</evidence>
<gene>
    <name evidence="2" type="ORF">VSX58_12030</name>
</gene>
<reference evidence="2 3" key="1">
    <citation type="journal article" date="2017" name="Int. J. Syst. Evol. Microbiol.">
        <title>Brenneria populi subsp. brevivirga subsp. nov. isolated from symptomatic bark of Populus x euramericana canker, and description of Brenneria populi subsp. populi subsp. nov.</title>
        <authorList>
            <person name="Zheng M.H."/>
            <person name="Piao C.G."/>
            <person name="Xue H."/>
            <person name="Guo M.W."/>
            <person name="Li Y."/>
        </authorList>
    </citation>
    <scope>NUCLEOTIDE SEQUENCE [LARGE SCALE GENOMIC DNA]</scope>
    <source>
        <strain evidence="2 3">D9-5</strain>
    </source>
</reference>
<dbReference type="InterPro" id="IPR006915">
    <property type="entry name" value="DUF637_hemagglutn_put"/>
</dbReference>
<sequence>MNRGSFKDNFTTALLANVGGQINAEGANLIGDNGQVLGIPGKKSPSVRRVVCARTGV</sequence>
<evidence type="ECO:0000313" key="3">
    <source>
        <dbReference type="Proteomes" id="UP001309705"/>
    </source>
</evidence>
<keyword evidence="3" id="KW-1185">Reference proteome</keyword>
<accession>A0ABU6JRQ7</accession>
<proteinExistence type="predicted"/>
<dbReference type="Proteomes" id="UP001309705">
    <property type="component" value="Unassembled WGS sequence"/>
</dbReference>